<proteinExistence type="inferred from homology"/>
<feature type="transmembrane region" description="Helical" evidence="8">
    <location>
        <begin position="71"/>
        <end position="89"/>
    </location>
</feature>
<reference evidence="10" key="1">
    <citation type="submission" date="2020-07" db="EMBL/GenBank/DDBJ databases">
        <title>Genomic analysis of a strain of Sedimentibacter Hydroxybenzoicus DSM7310.</title>
        <authorList>
            <person name="Ma S."/>
        </authorList>
    </citation>
    <scope>NUCLEOTIDE SEQUENCE</scope>
    <source>
        <strain evidence="10">DSM 7310</strain>
    </source>
</reference>
<dbReference type="GO" id="GO:0048473">
    <property type="term" value="P:D-methionine transmembrane transport"/>
    <property type="evidence" value="ECO:0007669"/>
    <property type="project" value="TreeGrafter"/>
</dbReference>
<dbReference type="Gene3D" id="1.10.3720.10">
    <property type="entry name" value="MetI-like"/>
    <property type="match status" value="1"/>
</dbReference>
<dbReference type="PANTHER" id="PTHR30450">
    <property type="entry name" value="ABC TRANSPORTER PERMEASE"/>
    <property type="match status" value="1"/>
</dbReference>
<evidence type="ECO:0000256" key="3">
    <source>
        <dbReference type="ARBA" id="ARBA00022448"/>
    </source>
</evidence>
<dbReference type="InterPro" id="IPR051322">
    <property type="entry name" value="AA_ABC_Transporter_Permease"/>
</dbReference>
<keyword evidence="5 8" id="KW-0812">Transmembrane</keyword>
<dbReference type="Pfam" id="PF00528">
    <property type="entry name" value="BPD_transp_1"/>
    <property type="match status" value="1"/>
</dbReference>
<protein>
    <submittedName>
        <fullName evidence="10">ABC transporter permease</fullName>
    </submittedName>
</protein>
<evidence type="ECO:0000256" key="6">
    <source>
        <dbReference type="ARBA" id="ARBA00022989"/>
    </source>
</evidence>
<comment type="similarity">
    <text evidence="2">Belongs to the binding-protein-dependent transport system permease family. CysTW subfamily.</text>
</comment>
<evidence type="ECO:0000256" key="8">
    <source>
        <dbReference type="RuleBase" id="RU363032"/>
    </source>
</evidence>
<dbReference type="InterPro" id="IPR000515">
    <property type="entry name" value="MetI-like"/>
</dbReference>
<evidence type="ECO:0000256" key="1">
    <source>
        <dbReference type="ARBA" id="ARBA00004651"/>
    </source>
</evidence>
<keyword evidence="11" id="KW-1185">Reference proteome</keyword>
<organism evidence="10 11">
    <name type="scientific">Sedimentibacter hydroxybenzoicus DSM 7310</name>
    <dbReference type="NCBI Taxonomy" id="1123245"/>
    <lineage>
        <taxon>Bacteria</taxon>
        <taxon>Bacillati</taxon>
        <taxon>Bacillota</taxon>
        <taxon>Tissierellia</taxon>
        <taxon>Sedimentibacter</taxon>
    </lineage>
</organism>
<comment type="subcellular location">
    <subcellularLocation>
        <location evidence="1 8">Cell membrane</location>
        <topology evidence="1 8">Multi-pass membrane protein</topology>
    </subcellularLocation>
</comment>
<sequence length="226" mass="24168">MQEFLSSVFPNVFSKLPDFFESIVETFIMLGWSGSISFVIGIILGIILTVTKKGGIIQNIAVFQVLDKIINFFRSIPFIILLAGVMPLTRLISGTAIGVEGAIVPLVFGTVPFFARQIETALAEMNPGLIEAAQSMGSGPLEIIFRVYLRECIPGIVRGTTITAISLIGLTAMAGAVGAGGLGDFAIRFGYQRNQIDVTYASVIVLVALVSIIQMIGSAIVRKNSH</sequence>
<feature type="transmembrane region" description="Helical" evidence="8">
    <location>
        <begin position="95"/>
        <end position="115"/>
    </location>
</feature>
<evidence type="ECO:0000256" key="7">
    <source>
        <dbReference type="ARBA" id="ARBA00023136"/>
    </source>
</evidence>
<dbReference type="CDD" id="cd06261">
    <property type="entry name" value="TM_PBP2"/>
    <property type="match status" value="1"/>
</dbReference>
<keyword evidence="4" id="KW-1003">Cell membrane</keyword>
<keyword evidence="7 8" id="KW-0472">Membrane</keyword>
<feature type="transmembrane region" description="Helical" evidence="8">
    <location>
        <begin position="27"/>
        <end position="50"/>
    </location>
</feature>
<evidence type="ECO:0000256" key="2">
    <source>
        <dbReference type="ARBA" id="ARBA00007069"/>
    </source>
</evidence>
<comment type="caution">
    <text evidence="10">The sequence shown here is derived from an EMBL/GenBank/DDBJ whole genome shotgun (WGS) entry which is preliminary data.</text>
</comment>
<evidence type="ECO:0000313" key="10">
    <source>
        <dbReference type="EMBL" id="NYB73688.1"/>
    </source>
</evidence>
<evidence type="ECO:0000259" key="9">
    <source>
        <dbReference type="PROSITE" id="PS50928"/>
    </source>
</evidence>
<keyword evidence="6 8" id="KW-1133">Transmembrane helix</keyword>
<feature type="transmembrane region" description="Helical" evidence="8">
    <location>
        <begin position="198"/>
        <end position="221"/>
    </location>
</feature>
<evidence type="ECO:0000313" key="11">
    <source>
        <dbReference type="Proteomes" id="UP000611629"/>
    </source>
</evidence>
<evidence type="ECO:0000256" key="5">
    <source>
        <dbReference type="ARBA" id="ARBA00022692"/>
    </source>
</evidence>
<gene>
    <name evidence="10" type="ORF">HZF24_05985</name>
</gene>
<dbReference type="InterPro" id="IPR035906">
    <property type="entry name" value="MetI-like_sf"/>
</dbReference>
<feature type="transmembrane region" description="Helical" evidence="8">
    <location>
        <begin position="156"/>
        <end position="178"/>
    </location>
</feature>
<name>A0A974GVS8_SEDHY</name>
<dbReference type="EMBL" id="JACBNQ010000004">
    <property type="protein sequence ID" value="NYB73688.1"/>
    <property type="molecule type" value="Genomic_DNA"/>
</dbReference>
<dbReference type="GO" id="GO:0005886">
    <property type="term" value="C:plasma membrane"/>
    <property type="evidence" value="ECO:0007669"/>
    <property type="project" value="UniProtKB-SubCell"/>
</dbReference>
<dbReference type="Proteomes" id="UP000611629">
    <property type="component" value="Unassembled WGS sequence"/>
</dbReference>
<feature type="domain" description="ABC transmembrane type-1" evidence="9">
    <location>
        <begin position="23"/>
        <end position="217"/>
    </location>
</feature>
<evidence type="ECO:0000256" key="4">
    <source>
        <dbReference type="ARBA" id="ARBA00022475"/>
    </source>
</evidence>
<dbReference type="RefSeq" id="WP_179237384.1">
    <property type="nucleotide sequence ID" value="NZ_JACBNQ010000004.1"/>
</dbReference>
<dbReference type="PROSITE" id="PS50928">
    <property type="entry name" value="ABC_TM1"/>
    <property type="match status" value="1"/>
</dbReference>
<dbReference type="SUPFAM" id="SSF161098">
    <property type="entry name" value="MetI-like"/>
    <property type="match status" value="1"/>
</dbReference>
<dbReference type="FunFam" id="1.10.3720.10:FF:000002">
    <property type="entry name" value="D-methionine ABC transporter permease MetI"/>
    <property type="match status" value="1"/>
</dbReference>
<keyword evidence="3 8" id="KW-0813">Transport</keyword>
<accession>A0A974GVS8</accession>
<dbReference type="PANTHER" id="PTHR30450:SF1">
    <property type="entry name" value="D-METHIONINE TRANSPORT SYSTEM PERMEASE PROTEIN METI-RELATED"/>
    <property type="match status" value="1"/>
</dbReference>
<dbReference type="AlphaFoldDB" id="A0A974GVS8"/>